<dbReference type="Proteomes" id="UP001499987">
    <property type="component" value="Unassembled WGS sequence"/>
</dbReference>
<accession>A0ABN1TPR5</accession>
<gene>
    <name evidence="1" type="ORF">GCM10009663_45310</name>
</gene>
<evidence type="ECO:0008006" key="3">
    <source>
        <dbReference type="Google" id="ProtNLM"/>
    </source>
</evidence>
<proteinExistence type="predicted"/>
<dbReference type="EMBL" id="BAAALD010000045">
    <property type="protein sequence ID" value="GAA1097243.1"/>
    <property type="molecule type" value="Genomic_DNA"/>
</dbReference>
<evidence type="ECO:0000313" key="1">
    <source>
        <dbReference type="EMBL" id="GAA1097243.1"/>
    </source>
</evidence>
<organism evidence="1 2">
    <name type="scientific">Kitasatospora arboriphila</name>
    <dbReference type="NCBI Taxonomy" id="258052"/>
    <lineage>
        <taxon>Bacteria</taxon>
        <taxon>Bacillati</taxon>
        <taxon>Actinomycetota</taxon>
        <taxon>Actinomycetes</taxon>
        <taxon>Kitasatosporales</taxon>
        <taxon>Streptomycetaceae</taxon>
        <taxon>Kitasatospora</taxon>
    </lineage>
</organism>
<name>A0ABN1TPR5_9ACTN</name>
<comment type="caution">
    <text evidence="1">The sequence shown here is derived from an EMBL/GenBank/DDBJ whole genome shotgun (WGS) entry which is preliminary data.</text>
</comment>
<dbReference type="RefSeq" id="WP_344625479.1">
    <property type="nucleotide sequence ID" value="NZ_BAAALD010000045.1"/>
</dbReference>
<protein>
    <recommendedName>
        <fullName evidence="3">Ferredoxin</fullName>
    </recommendedName>
</protein>
<reference evidence="1 2" key="1">
    <citation type="journal article" date="2019" name="Int. J. Syst. Evol. Microbiol.">
        <title>The Global Catalogue of Microorganisms (GCM) 10K type strain sequencing project: providing services to taxonomists for standard genome sequencing and annotation.</title>
        <authorList>
            <consortium name="The Broad Institute Genomics Platform"/>
            <consortium name="The Broad Institute Genome Sequencing Center for Infectious Disease"/>
            <person name="Wu L."/>
            <person name="Ma J."/>
        </authorList>
    </citation>
    <scope>NUCLEOTIDE SEQUENCE [LARGE SCALE GENOMIC DNA]</scope>
    <source>
        <strain evidence="1 2">JCM 13002</strain>
    </source>
</reference>
<sequence length="232" mass="25453">MGTVSSVGPDRPVEFVPAWCATDLEVHRPCRGTYEWYPYESLPPLAEGRFDGGFGWLGGPGPADPERVALLDGVAAALAGTGCELPADFVALQTSARCHDVLDEVSVTGCWTDVSQPLPSPFEPGARLVRFLRDQQDCVFWYLYLRPSGEAFVVGSPLDFACLPEWEEAEGPVDLSAAVAHCAPGFEEFAYRFWVENRLWQVLQHEEAPAAPELAEYLAHYTDRYTGPVASV</sequence>
<keyword evidence="2" id="KW-1185">Reference proteome</keyword>
<evidence type="ECO:0000313" key="2">
    <source>
        <dbReference type="Proteomes" id="UP001499987"/>
    </source>
</evidence>